<reference evidence="2 3" key="1">
    <citation type="journal article" date="2003" name="Proc. Natl. Acad. Sci. U.S.A.">
        <title>Complete genome sequence of the marine planctomycete Pirellula sp. strain 1.</title>
        <authorList>
            <person name="Gloeckner F.O."/>
            <person name="Kube M."/>
            <person name="Bauer M."/>
            <person name="Teeling H."/>
            <person name="Lombardot T."/>
            <person name="Ludwig W."/>
            <person name="Gade D."/>
            <person name="Beck A."/>
            <person name="Borzym K."/>
            <person name="Heitmann K."/>
            <person name="Rabus R."/>
            <person name="Schlesner H."/>
            <person name="Amann R."/>
            <person name="Reinhardt R."/>
        </authorList>
    </citation>
    <scope>NUCLEOTIDE SEQUENCE [LARGE SCALE GENOMIC DNA]</scope>
    <source>
        <strain evidence="3">DSM 10527 / NCIMB 13988 / SH1</strain>
    </source>
</reference>
<dbReference type="STRING" id="243090.RB5282"/>
<dbReference type="EC" id="3.1.6.14" evidence="2"/>
<sequence length="578" mass="65103">MFSAQSLSASIHSPALFQDESMRKQSPFILASLCLIFAAIFSSNAVGADSRPNFLFVLTDDQSYGMMGCDGNELTRTPNIDQLAREGIFFDRAYVTSAICTPSRISIFLSQYERKHGVNFNSGTSVAPEAWAKSYPVVMRDNGYYTGYVGKNHAPIGKDGYNSGLMEESFDYFYAGHGHIRFYPKAVHKIFEGAEYDTQVEIVNEGAEDFLSYEHRLDGAVRFLEERPADKPFCLSICLNLPHSAGTGSMQQRESDDDIYKSLYRDIEIPLPKHYVAKDDIKTPRLPADVLRASDRQTGYNFVDTPELLKERIIRQMQSLTGIDRLIGNLRTKLETEGVDDNTIIIFCSDHGLFMGQHGLGGKALCYEQTTHVPLIVYDPELPTVLKGARCNELVQTIDIAATMLDLADIETPATFQGKSMRPLLSGDGGAIRDHVFTENLWVTHFGNPRIEAVQDKRWKYIRYYRNDRVSASVKIQVAEDLGMKSSLMLYGVHDNEIAVYRNHAEASLRGEEPIHEELFDLESDPDELNNLIDDPEVKTQLETLRSVWKQQLTAARGEGFPAVLRYTVDSEKNYKSK</sequence>
<name>Q7UGD6_RHOBA</name>
<dbReference type="PATRIC" id="fig|243090.15.peg.2534"/>
<organism evidence="2 3">
    <name type="scientific">Rhodopirellula baltica (strain DSM 10527 / NCIMB 13988 / SH1)</name>
    <dbReference type="NCBI Taxonomy" id="243090"/>
    <lineage>
        <taxon>Bacteria</taxon>
        <taxon>Pseudomonadati</taxon>
        <taxon>Planctomycetota</taxon>
        <taxon>Planctomycetia</taxon>
        <taxon>Pirellulales</taxon>
        <taxon>Pirellulaceae</taxon>
        <taxon>Rhodopirellula</taxon>
    </lineage>
</organism>
<dbReference type="Gene3D" id="3.40.720.10">
    <property type="entry name" value="Alkaline Phosphatase, subunit A"/>
    <property type="match status" value="2"/>
</dbReference>
<feature type="domain" description="Sulfatase N-terminal" evidence="1">
    <location>
        <begin position="52"/>
        <end position="410"/>
    </location>
</feature>
<evidence type="ECO:0000313" key="2">
    <source>
        <dbReference type="EMBL" id="CAD78393.1"/>
    </source>
</evidence>
<dbReference type="EnsemblBacteria" id="CAD78393">
    <property type="protein sequence ID" value="CAD78393"/>
    <property type="gene ID" value="RB5282"/>
</dbReference>
<dbReference type="InterPro" id="IPR017850">
    <property type="entry name" value="Alkaline_phosphatase_core_sf"/>
</dbReference>
<dbReference type="Proteomes" id="UP000001025">
    <property type="component" value="Chromosome"/>
</dbReference>
<dbReference type="InParanoid" id="Q7UGD6"/>
<keyword evidence="2" id="KW-0378">Hydrolase</keyword>
<dbReference type="CDD" id="cd16031">
    <property type="entry name" value="G6S_like"/>
    <property type="match status" value="1"/>
</dbReference>
<evidence type="ECO:0000259" key="1">
    <source>
        <dbReference type="Pfam" id="PF00884"/>
    </source>
</evidence>
<dbReference type="AlphaFoldDB" id="Q7UGD6"/>
<dbReference type="Pfam" id="PF00884">
    <property type="entry name" value="Sulfatase"/>
    <property type="match status" value="1"/>
</dbReference>
<dbReference type="OrthoDB" id="237120at2"/>
<protein>
    <submittedName>
        <fullName evidence="2">Mucin-desulfating sulfatase (N-acetylglucosamine-6-sulfatase)</fullName>
        <ecNumber evidence="2">3.1.6.14</ecNumber>
    </submittedName>
</protein>
<dbReference type="SUPFAM" id="SSF53649">
    <property type="entry name" value="Alkaline phosphatase-like"/>
    <property type="match status" value="1"/>
</dbReference>
<dbReference type="eggNOG" id="COG3119">
    <property type="taxonomic scope" value="Bacteria"/>
</dbReference>
<dbReference type="GO" id="GO:0008449">
    <property type="term" value="F:N-acetylglucosamine-6-sulfatase activity"/>
    <property type="evidence" value="ECO:0007669"/>
    <property type="project" value="UniProtKB-EC"/>
</dbReference>
<dbReference type="EMBL" id="BX294141">
    <property type="protein sequence ID" value="CAD78393.1"/>
    <property type="molecule type" value="Genomic_DNA"/>
</dbReference>
<gene>
    <name evidence="2" type="ordered locus">RB5282</name>
</gene>
<accession>Q7UGD6</accession>
<dbReference type="PANTHER" id="PTHR43751">
    <property type="entry name" value="SULFATASE"/>
    <property type="match status" value="1"/>
</dbReference>
<evidence type="ECO:0000313" key="3">
    <source>
        <dbReference type="Proteomes" id="UP000001025"/>
    </source>
</evidence>
<dbReference type="PANTHER" id="PTHR43751:SF1">
    <property type="entry name" value="SULFATASE ATSG-RELATED"/>
    <property type="match status" value="1"/>
</dbReference>
<keyword evidence="3" id="KW-1185">Reference proteome</keyword>
<dbReference type="KEGG" id="rba:RB5282"/>
<proteinExistence type="predicted"/>
<dbReference type="InterPro" id="IPR052701">
    <property type="entry name" value="GAG_Ulvan_Degrading_Sulfatases"/>
</dbReference>
<dbReference type="HOGENOM" id="CLU_006332_9_3_0"/>
<dbReference type="InterPro" id="IPR000917">
    <property type="entry name" value="Sulfatase_N"/>
</dbReference>